<dbReference type="Pfam" id="PF07885">
    <property type="entry name" value="Ion_trans_2"/>
    <property type="match status" value="1"/>
</dbReference>
<feature type="compositionally biased region" description="Basic residues" evidence="8">
    <location>
        <begin position="118"/>
        <end position="127"/>
    </location>
</feature>
<evidence type="ECO:0000313" key="12">
    <source>
        <dbReference type="Proteomes" id="UP000605427"/>
    </source>
</evidence>
<keyword evidence="4 9" id="KW-1133">Transmembrane helix</keyword>
<evidence type="ECO:0000256" key="5">
    <source>
        <dbReference type="ARBA" id="ARBA00023065"/>
    </source>
</evidence>
<dbReference type="RefSeq" id="WP_172246364.1">
    <property type="nucleotide sequence ID" value="NZ_BMDD01000007.1"/>
</dbReference>
<feature type="region of interest" description="Disordered" evidence="8">
    <location>
        <begin position="107"/>
        <end position="127"/>
    </location>
</feature>
<keyword evidence="2" id="KW-0813">Transport</keyword>
<dbReference type="PANTHER" id="PTHR11537:SF254">
    <property type="entry name" value="POTASSIUM VOLTAGE-GATED CHANNEL PROTEIN SHAB"/>
    <property type="match status" value="1"/>
</dbReference>
<dbReference type="Proteomes" id="UP000605427">
    <property type="component" value="Unassembled WGS sequence"/>
</dbReference>
<keyword evidence="5" id="KW-0406">Ion transport</keyword>
<evidence type="ECO:0000256" key="7">
    <source>
        <dbReference type="ARBA" id="ARBA00023303"/>
    </source>
</evidence>
<keyword evidence="3 9" id="KW-0812">Transmembrane</keyword>
<proteinExistence type="predicted"/>
<feature type="transmembrane region" description="Helical" evidence="9">
    <location>
        <begin position="24"/>
        <end position="43"/>
    </location>
</feature>
<accession>A0ABQ2A8B0</accession>
<name>A0ABQ2A8B0_9BACL</name>
<keyword evidence="7" id="KW-0407">Ion channel</keyword>
<keyword evidence="6 9" id="KW-0472">Membrane</keyword>
<comment type="subcellular location">
    <subcellularLocation>
        <location evidence="1">Membrane</location>
        <topology evidence="1">Multi-pass membrane protein</topology>
    </subcellularLocation>
</comment>
<dbReference type="SUPFAM" id="SSF81324">
    <property type="entry name" value="Voltage-gated potassium channels"/>
    <property type="match status" value="1"/>
</dbReference>
<evidence type="ECO:0000256" key="2">
    <source>
        <dbReference type="ARBA" id="ARBA00022448"/>
    </source>
</evidence>
<feature type="compositionally biased region" description="Basic and acidic residues" evidence="8">
    <location>
        <begin position="107"/>
        <end position="116"/>
    </location>
</feature>
<feature type="domain" description="Potassium channel" evidence="10">
    <location>
        <begin position="30"/>
        <end position="100"/>
    </location>
</feature>
<organism evidence="11 12">
    <name type="scientific">Saccharibacillus endophyticus</name>
    <dbReference type="NCBI Taxonomy" id="2060666"/>
    <lineage>
        <taxon>Bacteria</taxon>
        <taxon>Bacillati</taxon>
        <taxon>Bacillota</taxon>
        <taxon>Bacilli</taxon>
        <taxon>Bacillales</taxon>
        <taxon>Paenibacillaceae</taxon>
        <taxon>Saccharibacillus</taxon>
    </lineage>
</organism>
<evidence type="ECO:0000256" key="4">
    <source>
        <dbReference type="ARBA" id="ARBA00022989"/>
    </source>
</evidence>
<evidence type="ECO:0000313" key="11">
    <source>
        <dbReference type="EMBL" id="GGH86450.1"/>
    </source>
</evidence>
<keyword evidence="12" id="KW-1185">Reference proteome</keyword>
<evidence type="ECO:0000259" key="10">
    <source>
        <dbReference type="Pfam" id="PF07885"/>
    </source>
</evidence>
<evidence type="ECO:0000256" key="3">
    <source>
        <dbReference type="ARBA" id="ARBA00022692"/>
    </source>
</evidence>
<dbReference type="InterPro" id="IPR013099">
    <property type="entry name" value="K_chnl_dom"/>
</dbReference>
<dbReference type="EMBL" id="BMDD01000007">
    <property type="protein sequence ID" value="GGH86450.1"/>
    <property type="molecule type" value="Genomic_DNA"/>
</dbReference>
<feature type="transmembrane region" description="Helical" evidence="9">
    <location>
        <begin position="78"/>
        <end position="103"/>
    </location>
</feature>
<comment type="caution">
    <text evidence="11">The sequence shown here is derived from an EMBL/GenBank/DDBJ whole genome shotgun (WGS) entry which is preliminary data.</text>
</comment>
<evidence type="ECO:0000256" key="6">
    <source>
        <dbReference type="ARBA" id="ARBA00023136"/>
    </source>
</evidence>
<dbReference type="Gene3D" id="1.10.287.70">
    <property type="match status" value="1"/>
</dbReference>
<reference evidence="12" key="1">
    <citation type="journal article" date="2019" name="Int. J. Syst. Evol. Microbiol.">
        <title>The Global Catalogue of Microorganisms (GCM) 10K type strain sequencing project: providing services to taxonomists for standard genome sequencing and annotation.</title>
        <authorList>
            <consortium name="The Broad Institute Genomics Platform"/>
            <consortium name="The Broad Institute Genome Sequencing Center for Infectious Disease"/>
            <person name="Wu L."/>
            <person name="Ma J."/>
        </authorList>
    </citation>
    <scope>NUCLEOTIDE SEQUENCE [LARGE SCALE GENOMIC DNA]</scope>
    <source>
        <strain evidence="12">CCM 8702</strain>
    </source>
</reference>
<sequence length="127" mass="14247">MVSFLLTLKRLIGGIFRAFRSKNFQALFVLALIFLISGTIFYVREEGLAIVDALYFCVMTLSTVGHPDFVPTTSLGKVFTMVYVLAGTGIFLGLMLHIAYAIFKEKRREEDGDSNGKKTGKRKKQIE</sequence>
<protein>
    <recommendedName>
        <fullName evidence="10">Potassium channel domain-containing protein</fullName>
    </recommendedName>
</protein>
<evidence type="ECO:0000256" key="8">
    <source>
        <dbReference type="SAM" id="MobiDB-lite"/>
    </source>
</evidence>
<gene>
    <name evidence="11" type="ORF">GCM10007362_46250</name>
</gene>
<evidence type="ECO:0000256" key="9">
    <source>
        <dbReference type="SAM" id="Phobius"/>
    </source>
</evidence>
<dbReference type="PANTHER" id="PTHR11537">
    <property type="entry name" value="VOLTAGE-GATED POTASSIUM CHANNEL"/>
    <property type="match status" value="1"/>
</dbReference>
<evidence type="ECO:0000256" key="1">
    <source>
        <dbReference type="ARBA" id="ARBA00004141"/>
    </source>
</evidence>
<dbReference type="InterPro" id="IPR028325">
    <property type="entry name" value="VG_K_chnl"/>
</dbReference>